<evidence type="ECO:0000313" key="2">
    <source>
        <dbReference type="EMBL" id="GBG33467.1"/>
    </source>
</evidence>
<dbReference type="PANTHER" id="PTHR21343:SF8">
    <property type="entry name" value="DRTGG DOMAIN-CONTAINING PROTEIN"/>
    <property type="match status" value="1"/>
</dbReference>
<dbReference type="CDD" id="cd03109">
    <property type="entry name" value="DTBS"/>
    <property type="match status" value="1"/>
</dbReference>
<gene>
    <name evidence="2" type="ORF">FCC1311_096902</name>
</gene>
<protein>
    <submittedName>
        <fullName evidence="2">Cobyrinic acid a,c-diamide synthase</fullName>
    </submittedName>
</protein>
<evidence type="ECO:0000256" key="1">
    <source>
        <dbReference type="ARBA" id="ARBA00022962"/>
    </source>
</evidence>
<dbReference type="EMBL" id="BEYU01000157">
    <property type="protein sequence ID" value="GBG33467.1"/>
    <property type="molecule type" value="Genomic_DNA"/>
</dbReference>
<organism evidence="2 3">
    <name type="scientific">Hondaea fermentalgiana</name>
    <dbReference type="NCBI Taxonomy" id="2315210"/>
    <lineage>
        <taxon>Eukaryota</taxon>
        <taxon>Sar</taxon>
        <taxon>Stramenopiles</taxon>
        <taxon>Bigyra</taxon>
        <taxon>Labyrinthulomycetes</taxon>
        <taxon>Thraustochytrida</taxon>
        <taxon>Thraustochytriidae</taxon>
        <taxon>Hondaea</taxon>
    </lineage>
</organism>
<proteinExistence type="predicted"/>
<sequence length="272" mass="29761">MRRALFVAASSQHTGKTCSSSGLVRSLQGVFDRVGYIKPVGQKSVQVQAREGLRSVDKDAPIFKELFGCDADYADMSPVLIKKGYTKASLEGRISASHELQAIEESFARVHDSHEFTVVEGTGHCGVGASVGLSNARVARSLGLPIVLVLNGGIGNTLDQFFLNNGFCNMEGTSVRGVIINKVRPDKLEEVQHYTQRTLEEYCDVQVLGCIPDLQDLGKQVHKLRPEDRERTAIVADHYAQHIDIEKLLDVVDQHNSTLQVTNRMGSAVASK</sequence>
<keyword evidence="3" id="KW-1185">Reference proteome</keyword>
<dbReference type="SUPFAM" id="SSF52540">
    <property type="entry name" value="P-loop containing nucleoside triphosphate hydrolases"/>
    <property type="match status" value="1"/>
</dbReference>
<dbReference type="OrthoDB" id="94233at2759"/>
<keyword evidence="1" id="KW-0315">Glutamine amidotransferase</keyword>
<dbReference type="Proteomes" id="UP000241890">
    <property type="component" value="Unassembled WGS sequence"/>
</dbReference>
<evidence type="ECO:0000313" key="3">
    <source>
        <dbReference type="Proteomes" id="UP000241890"/>
    </source>
</evidence>
<comment type="caution">
    <text evidence="2">The sequence shown here is derived from an EMBL/GenBank/DDBJ whole genome shotgun (WGS) entry which is preliminary data.</text>
</comment>
<dbReference type="Pfam" id="PF13500">
    <property type="entry name" value="AAA_26"/>
    <property type="match status" value="1"/>
</dbReference>
<dbReference type="PANTHER" id="PTHR21343">
    <property type="entry name" value="DETHIOBIOTIN SYNTHETASE"/>
    <property type="match status" value="1"/>
</dbReference>
<name>A0A2R5GRG0_9STRA</name>
<reference evidence="2 3" key="1">
    <citation type="submission" date="2017-12" db="EMBL/GenBank/DDBJ databases">
        <title>Sequencing, de novo assembly and annotation of complete genome of a new Thraustochytrid species, strain FCC1311.</title>
        <authorList>
            <person name="Sedici K."/>
            <person name="Godart F."/>
            <person name="Aiese Cigliano R."/>
            <person name="Sanseverino W."/>
            <person name="Barakat M."/>
            <person name="Ortet P."/>
            <person name="Marechal E."/>
            <person name="Cagnac O."/>
            <person name="Amato A."/>
        </authorList>
    </citation>
    <scope>NUCLEOTIDE SEQUENCE [LARGE SCALE GENOMIC DNA]</scope>
</reference>
<dbReference type="AlphaFoldDB" id="A0A2R5GRG0"/>
<dbReference type="InterPro" id="IPR027417">
    <property type="entry name" value="P-loop_NTPase"/>
</dbReference>
<dbReference type="Gene3D" id="3.40.50.300">
    <property type="entry name" value="P-loop containing nucleotide triphosphate hydrolases"/>
    <property type="match status" value="1"/>
</dbReference>
<accession>A0A2R5GRG0</accession>
<dbReference type="InParanoid" id="A0A2R5GRG0"/>